<dbReference type="EMBL" id="OU898282">
    <property type="protein sequence ID" value="CAG9838544.1"/>
    <property type="molecule type" value="Genomic_DNA"/>
</dbReference>
<dbReference type="InterPro" id="IPR050111">
    <property type="entry name" value="C-type_lectin/snaclec_domain"/>
</dbReference>
<keyword evidence="1" id="KW-1015">Disulfide bond</keyword>
<evidence type="ECO:0000256" key="2">
    <source>
        <dbReference type="SAM" id="SignalP"/>
    </source>
</evidence>
<gene>
    <name evidence="4" type="ORF">DIABBA_LOCUS11424</name>
</gene>
<evidence type="ECO:0000313" key="5">
    <source>
        <dbReference type="Proteomes" id="UP001153709"/>
    </source>
</evidence>
<feature type="chain" id="PRO_5040123397" description="C-type lectin domain-containing protein" evidence="2">
    <location>
        <begin position="20"/>
        <end position="310"/>
    </location>
</feature>
<organism evidence="4 5">
    <name type="scientific">Diabrotica balteata</name>
    <name type="common">Banded cucumber beetle</name>
    <dbReference type="NCBI Taxonomy" id="107213"/>
    <lineage>
        <taxon>Eukaryota</taxon>
        <taxon>Metazoa</taxon>
        <taxon>Ecdysozoa</taxon>
        <taxon>Arthropoda</taxon>
        <taxon>Hexapoda</taxon>
        <taxon>Insecta</taxon>
        <taxon>Pterygota</taxon>
        <taxon>Neoptera</taxon>
        <taxon>Endopterygota</taxon>
        <taxon>Coleoptera</taxon>
        <taxon>Polyphaga</taxon>
        <taxon>Cucujiformia</taxon>
        <taxon>Chrysomeloidea</taxon>
        <taxon>Chrysomelidae</taxon>
        <taxon>Galerucinae</taxon>
        <taxon>Diabroticina</taxon>
        <taxon>Diabroticites</taxon>
        <taxon>Diabrotica</taxon>
    </lineage>
</organism>
<evidence type="ECO:0000259" key="3">
    <source>
        <dbReference type="PROSITE" id="PS50041"/>
    </source>
</evidence>
<dbReference type="OrthoDB" id="6691028at2759"/>
<dbReference type="InterPro" id="IPR001304">
    <property type="entry name" value="C-type_lectin-like"/>
</dbReference>
<dbReference type="AlphaFoldDB" id="A0A9N9XEK4"/>
<dbReference type="PROSITE" id="PS00615">
    <property type="entry name" value="C_TYPE_LECTIN_1"/>
    <property type="match status" value="1"/>
</dbReference>
<dbReference type="CDD" id="cd00037">
    <property type="entry name" value="CLECT"/>
    <property type="match status" value="2"/>
</dbReference>
<dbReference type="InterPro" id="IPR016186">
    <property type="entry name" value="C-type_lectin-like/link_sf"/>
</dbReference>
<feature type="domain" description="C-type lectin" evidence="3">
    <location>
        <begin position="180"/>
        <end position="298"/>
    </location>
</feature>
<dbReference type="PANTHER" id="PTHR22803">
    <property type="entry name" value="MANNOSE, PHOSPHOLIPASE, LECTIN RECEPTOR RELATED"/>
    <property type="match status" value="1"/>
</dbReference>
<proteinExistence type="predicted"/>
<dbReference type="PROSITE" id="PS50041">
    <property type="entry name" value="C_TYPE_LECTIN_2"/>
    <property type="match status" value="2"/>
</dbReference>
<dbReference type="SUPFAM" id="SSF56436">
    <property type="entry name" value="C-type lectin-like"/>
    <property type="match status" value="2"/>
</dbReference>
<evidence type="ECO:0000313" key="4">
    <source>
        <dbReference type="EMBL" id="CAG9838544.1"/>
    </source>
</evidence>
<dbReference type="InterPro" id="IPR016187">
    <property type="entry name" value="CTDL_fold"/>
</dbReference>
<feature type="domain" description="C-type lectin" evidence="3">
    <location>
        <begin position="39"/>
        <end position="153"/>
    </location>
</feature>
<dbReference type="InterPro" id="IPR018378">
    <property type="entry name" value="C-type_lectin_CS"/>
</dbReference>
<keyword evidence="5" id="KW-1185">Reference proteome</keyword>
<dbReference type="SMART" id="SM00034">
    <property type="entry name" value="CLECT"/>
    <property type="match status" value="2"/>
</dbReference>
<dbReference type="Gene3D" id="3.10.100.10">
    <property type="entry name" value="Mannose-Binding Protein A, subunit A"/>
    <property type="match status" value="2"/>
</dbReference>
<dbReference type="Pfam" id="PF00059">
    <property type="entry name" value="Lectin_C"/>
    <property type="match status" value="2"/>
</dbReference>
<sequence>MGTGLFCVVFLFVLGCGNGSKEYENAYVEVTEPPITQNFYFGKTGVSYYEAVHTCLEKSMQLVSIDGSKKNRDLAKIMKDSGGVDRYWTSGNKISKGTWFWGKGEPIDYYNWTPDIPVHMANYNQKCIKIAKSEDKLYWEQAFCNEKNLYICEKTQTVSKRDCDATENLVQGNSHLHFKYHIGEEIITYPKAFDVCRSMCMELVSIESEQKNQDIFQAFVNANVTRTNDPLFWSSGYHKNKLSAWKWLNGETASFFSWAPGEPNNGRGDEYCIEFKRTNTTMVWNDQPCEEKRMFVCERVFKRIPHYIRI</sequence>
<evidence type="ECO:0000256" key="1">
    <source>
        <dbReference type="ARBA" id="ARBA00023157"/>
    </source>
</evidence>
<reference evidence="4" key="1">
    <citation type="submission" date="2022-01" db="EMBL/GenBank/DDBJ databases">
        <authorList>
            <person name="King R."/>
        </authorList>
    </citation>
    <scope>NUCLEOTIDE SEQUENCE</scope>
</reference>
<dbReference type="Proteomes" id="UP001153709">
    <property type="component" value="Chromosome 7"/>
</dbReference>
<name>A0A9N9XEK4_DIABA</name>
<accession>A0A9N9XEK4</accession>
<keyword evidence="2" id="KW-0732">Signal</keyword>
<feature type="signal peptide" evidence="2">
    <location>
        <begin position="1"/>
        <end position="19"/>
    </location>
</feature>
<protein>
    <recommendedName>
        <fullName evidence="3">C-type lectin domain-containing protein</fullName>
    </recommendedName>
</protein>